<comment type="similarity">
    <text evidence="5">Belongs to the class-II pyridoxal-phosphate-dependent aminotransferase family. BioF subfamily.</text>
</comment>
<dbReference type="Pfam" id="PF00155">
    <property type="entry name" value="Aminotran_1_2"/>
    <property type="match status" value="1"/>
</dbReference>
<comment type="caution">
    <text evidence="7">The sequence shown here is derived from an EMBL/GenBank/DDBJ whole genome shotgun (WGS) entry which is preliminary data.</text>
</comment>
<gene>
    <name evidence="7" type="ORF">KS419_22295</name>
</gene>
<dbReference type="GO" id="GO:0008890">
    <property type="term" value="F:glycine C-acetyltransferase activity"/>
    <property type="evidence" value="ECO:0007669"/>
    <property type="project" value="UniProtKB-EC"/>
</dbReference>
<name>A0ABS6JLL5_9BACI</name>
<comment type="function">
    <text evidence="5">Catalyzes the decarboxylative condensation of pimeloyl-[acyl-carrier protein] and L-alanine to produce 8-amino-7-oxononanoate (AON), [acyl-carrier protein], and carbon dioxide.</text>
</comment>
<keyword evidence="3 5" id="KW-0663">Pyridoxal phosphate</keyword>
<dbReference type="InterPro" id="IPR004839">
    <property type="entry name" value="Aminotransferase_I/II_large"/>
</dbReference>
<dbReference type="NCBIfam" id="TIGR00858">
    <property type="entry name" value="bioF"/>
    <property type="match status" value="1"/>
</dbReference>
<dbReference type="InterPro" id="IPR050087">
    <property type="entry name" value="AON_synthase_class-II"/>
</dbReference>
<sequence length="393" mass="43057">MKGFEYLEQELQEMKEGGLFRSLVPLQSDQGAKVVINGKEVIQLSSNNYLGLTNHPRMKKAAIQAVETYGAGTGSVRTIAGTFDMHQEFERKLAEFKHTEATLVLQSGFTANQAILSSILTKEDVVISDELNHASIIDGIRLTKADRKIYKHVNMESLEDALKDSRDFRKRLVVTDGVFSMDGNIAPLPQIVELAEKYDALIMVDDAHASGVLGRNGRGTVDHFDLNGRVHIQVGTLSKAIGVLGGYVASSQAVRDYLIHKGRPFLFSTSHPPAVTAACSEAIDMLLDEPERIERLWDNTEFFKDGLHALGFDTGKSDTPITPVIVGDEVKAHQLSDKLLTYGVFAQGIAFPTVAKGLARVRTIVTADHTRELLQEALDAFEKAGKELGIIKG</sequence>
<dbReference type="CDD" id="cd06454">
    <property type="entry name" value="KBL_like"/>
    <property type="match status" value="1"/>
</dbReference>
<reference evidence="7 8" key="1">
    <citation type="submission" date="2021-06" db="EMBL/GenBank/DDBJ databases">
        <title>Bacillus sp. RD4P76, an endophyte from a halophyte.</title>
        <authorList>
            <person name="Sun J.-Q."/>
        </authorList>
    </citation>
    <scope>NUCLEOTIDE SEQUENCE [LARGE SCALE GENOMIC DNA]</scope>
    <source>
        <strain evidence="7 8">CGMCC 1.15917</strain>
    </source>
</reference>
<comment type="catalytic activity">
    <reaction evidence="5">
        <text>6-carboxyhexanoyl-[ACP] + L-alanine + H(+) = (8S)-8-amino-7-oxononanoate + holo-[ACP] + CO2</text>
        <dbReference type="Rhea" id="RHEA:42288"/>
        <dbReference type="Rhea" id="RHEA-COMP:9685"/>
        <dbReference type="Rhea" id="RHEA-COMP:9955"/>
        <dbReference type="ChEBI" id="CHEBI:15378"/>
        <dbReference type="ChEBI" id="CHEBI:16526"/>
        <dbReference type="ChEBI" id="CHEBI:57972"/>
        <dbReference type="ChEBI" id="CHEBI:64479"/>
        <dbReference type="ChEBI" id="CHEBI:78846"/>
        <dbReference type="ChEBI" id="CHEBI:149468"/>
        <dbReference type="EC" id="2.3.1.47"/>
    </reaction>
</comment>
<dbReference type="NCBIfam" id="TIGR01825">
    <property type="entry name" value="gly_Cac_T_rel"/>
    <property type="match status" value="1"/>
</dbReference>
<comment type="cofactor">
    <cofactor evidence="5">
        <name>pyridoxal 5'-phosphate</name>
        <dbReference type="ChEBI" id="CHEBI:597326"/>
    </cofactor>
</comment>
<evidence type="ECO:0000256" key="4">
    <source>
        <dbReference type="ARBA" id="ARBA00023315"/>
    </source>
</evidence>
<accession>A0ABS6JLL5</accession>
<evidence type="ECO:0000256" key="3">
    <source>
        <dbReference type="ARBA" id="ARBA00022898"/>
    </source>
</evidence>
<comment type="pathway">
    <text evidence="5">Cofactor biosynthesis; biotin biosynthesis.</text>
</comment>
<protein>
    <recommendedName>
        <fullName evidence="5">8-amino-7-ketopelargonate synthase</fullName>
        <ecNumber evidence="5">2.3.1.47</ecNumber>
    </recommendedName>
</protein>
<feature type="domain" description="Aminotransferase class I/classII large" evidence="6">
    <location>
        <begin position="40"/>
        <end position="381"/>
    </location>
</feature>
<comment type="subunit">
    <text evidence="1 5">Homodimer.</text>
</comment>
<evidence type="ECO:0000259" key="6">
    <source>
        <dbReference type="Pfam" id="PF00155"/>
    </source>
</evidence>
<dbReference type="EMBL" id="JAHQCS010000178">
    <property type="protein sequence ID" value="MBU9714476.1"/>
    <property type="molecule type" value="Genomic_DNA"/>
</dbReference>
<keyword evidence="4 7" id="KW-0012">Acyltransferase</keyword>
<dbReference type="InterPro" id="IPR010962">
    <property type="entry name" value="AONS_Archaea/Firmicutes"/>
</dbReference>
<evidence type="ECO:0000256" key="2">
    <source>
        <dbReference type="ARBA" id="ARBA00022679"/>
    </source>
</evidence>
<evidence type="ECO:0000256" key="1">
    <source>
        <dbReference type="ARBA" id="ARBA00011738"/>
    </source>
</evidence>
<dbReference type="InterPro" id="IPR001917">
    <property type="entry name" value="Aminotrans_II_pyridoxalP_BS"/>
</dbReference>
<proteinExistence type="inferred from homology"/>
<organism evidence="7 8">
    <name type="scientific">Evansella tamaricis</name>
    <dbReference type="NCBI Taxonomy" id="2069301"/>
    <lineage>
        <taxon>Bacteria</taxon>
        <taxon>Bacillati</taxon>
        <taxon>Bacillota</taxon>
        <taxon>Bacilli</taxon>
        <taxon>Bacillales</taxon>
        <taxon>Bacillaceae</taxon>
        <taxon>Evansella</taxon>
    </lineage>
</organism>
<dbReference type="PANTHER" id="PTHR13693">
    <property type="entry name" value="CLASS II AMINOTRANSFERASE/8-AMINO-7-OXONONANOATE SYNTHASE"/>
    <property type="match status" value="1"/>
</dbReference>
<dbReference type="RefSeq" id="WP_217069074.1">
    <property type="nucleotide sequence ID" value="NZ_JAHQCS010000178.1"/>
</dbReference>
<dbReference type="Proteomes" id="UP000784880">
    <property type="component" value="Unassembled WGS sequence"/>
</dbReference>
<evidence type="ECO:0000313" key="7">
    <source>
        <dbReference type="EMBL" id="MBU9714476.1"/>
    </source>
</evidence>
<dbReference type="PROSITE" id="PS00599">
    <property type="entry name" value="AA_TRANSFER_CLASS_2"/>
    <property type="match status" value="1"/>
</dbReference>
<dbReference type="NCBIfam" id="NF005394">
    <property type="entry name" value="PRK06939.1"/>
    <property type="match status" value="1"/>
</dbReference>
<evidence type="ECO:0000256" key="5">
    <source>
        <dbReference type="RuleBase" id="RU003693"/>
    </source>
</evidence>
<evidence type="ECO:0000313" key="8">
    <source>
        <dbReference type="Proteomes" id="UP000784880"/>
    </source>
</evidence>
<dbReference type="EC" id="2.3.1.47" evidence="5"/>
<dbReference type="InterPro" id="IPR004723">
    <property type="entry name" value="AONS_Archaea/Proteobacteria"/>
</dbReference>
<dbReference type="PANTHER" id="PTHR13693:SF3">
    <property type="entry name" value="LD36009P"/>
    <property type="match status" value="1"/>
</dbReference>
<keyword evidence="8" id="KW-1185">Reference proteome</keyword>
<keyword evidence="2 5" id="KW-0808">Transferase</keyword>